<dbReference type="AlphaFoldDB" id="A0A9P6TUM4"/>
<dbReference type="OrthoDB" id="2342079at2759"/>
<evidence type="ECO:0000256" key="1">
    <source>
        <dbReference type="SAM" id="SignalP"/>
    </source>
</evidence>
<name>A0A9P6TUM4_9FUNG</name>
<protein>
    <recommendedName>
        <fullName evidence="4">Chitin-binding type-1 domain-containing protein</fullName>
    </recommendedName>
</protein>
<dbReference type="Gene3D" id="2.130.10.80">
    <property type="entry name" value="Galactose oxidase/kelch, beta-propeller"/>
    <property type="match status" value="1"/>
</dbReference>
<dbReference type="EMBL" id="JAAAJA010001798">
    <property type="protein sequence ID" value="KAG0246282.1"/>
    <property type="molecule type" value="Genomic_DNA"/>
</dbReference>
<sequence>MVFVRKIGLLLAASILAVSWTADAGIACKYNNGLSCPEQTPCCSPHGHCGNSVLACGTGCDPTASFNDACERYVIPKAVGPDGKSRPTPALPKGSFKVVGHTGVAAQHIALVTPTKMLIIDKAENNPAKLPNGKAAYSVEYDTVTNEYRVLDVLTNTFCSGGGYLANGTLISAGGAEGK</sequence>
<feature type="non-terminal residue" evidence="2">
    <location>
        <position position="179"/>
    </location>
</feature>
<proteinExistence type="predicted"/>
<keyword evidence="1" id="KW-0732">Signal</keyword>
<feature type="signal peptide" evidence="1">
    <location>
        <begin position="1"/>
        <end position="24"/>
    </location>
</feature>
<dbReference type="PANTHER" id="PTHR32208:SF21">
    <property type="entry name" value="LOW QUALITY PROTEIN: ALDEHYDE OXIDASE GLOX-LIKE"/>
    <property type="match status" value="1"/>
</dbReference>
<evidence type="ECO:0008006" key="4">
    <source>
        <dbReference type="Google" id="ProtNLM"/>
    </source>
</evidence>
<evidence type="ECO:0000313" key="2">
    <source>
        <dbReference type="EMBL" id="KAG0246282.1"/>
    </source>
</evidence>
<dbReference type="InterPro" id="IPR037293">
    <property type="entry name" value="Gal_Oxidase_central_sf"/>
</dbReference>
<accession>A0A9P6TUM4</accession>
<dbReference type="PANTHER" id="PTHR32208">
    <property type="entry name" value="SECRETED PROTEIN-RELATED"/>
    <property type="match status" value="1"/>
</dbReference>
<dbReference type="Proteomes" id="UP000726737">
    <property type="component" value="Unassembled WGS sequence"/>
</dbReference>
<reference evidence="2" key="1">
    <citation type="journal article" date="2020" name="Fungal Divers.">
        <title>Resolving the Mortierellaceae phylogeny through synthesis of multi-gene phylogenetics and phylogenomics.</title>
        <authorList>
            <person name="Vandepol N."/>
            <person name="Liber J."/>
            <person name="Desiro A."/>
            <person name="Na H."/>
            <person name="Kennedy M."/>
            <person name="Barry K."/>
            <person name="Grigoriev I.V."/>
            <person name="Miller A.N."/>
            <person name="O'Donnell K."/>
            <person name="Stajich J.E."/>
            <person name="Bonito G."/>
        </authorList>
    </citation>
    <scope>NUCLEOTIDE SEQUENCE</scope>
    <source>
        <strain evidence="2">KOD948</strain>
    </source>
</reference>
<gene>
    <name evidence="2" type="ORF">BG011_002458</name>
</gene>
<keyword evidence="3" id="KW-1185">Reference proteome</keyword>
<evidence type="ECO:0000313" key="3">
    <source>
        <dbReference type="Proteomes" id="UP000726737"/>
    </source>
</evidence>
<organism evidence="2 3">
    <name type="scientific">Mortierella polycephala</name>
    <dbReference type="NCBI Taxonomy" id="41804"/>
    <lineage>
        <taxon>Eukaryota</taxon>
        <taxon>Fungi</taxon>
        <taxon>Fungi incertae sedis</taxon>
        <taxon>Mucoromycota</taxon>
        <taxon>Mortierellomycotina</taxon>
        <taxon>Mortierellomycetes</taxon>
        <taxon>Mortierellales</taxon>
        <taxon>Mortierellaceae</taxon>
        <taxon>Mortierella</taxon>
    </lineage>
</organism>
<feature type="chain" id="PRO_5040246393" description="Chitin-binding type-1 domain-containing protein" evidence="1">
    <location>
        <begin position="25"/>
        <end position="179"/>
    </location>
</feature>
<comment type="caution">
    <text evidence="2">The sequence shown here is derived from an EMBL/GenBank/DDBJ whole genome shotgun (WGS) entry which is preliminary data.</text>
</comment>